<dbReference type="Pfam" id="PF04082">
    <property type="entry name" value="Fungal_trans"/>
    <property type="match status" value="1"/>
</dbReference>
<feature type="region of interest" description="Disordered" evidence="3">
    <location>
        <begin position="1"/>
        <end position="58"/>
    </location>
</feature>
<proteinExistence type="predicted"/>
<gene>
    <name evidence="5" type="ORF">Slin15195_G013980</name>
</gene>
<dbReference type="SMART" id="SM00066">
    <property type="entry name" value="GAL4"/>
    <property type="match status" value="1"/>
</dbReference>
<evidence type="ECO:0000256" key="2">
    <source>
        <dbReference type="ARBA" id="ARBA00023242"/>
    </source>
</evidence>
<dbReference type="Pfam" id="PF00172">
    <property type="entry name" value="Zn_clus"/>
    <property type="match status" value="1"/>
</dbReference>
<dbReference type="GO" id="GO:0008270">
    <property type="term" value="F:zinc ion binding"/>
    <property type="evidence" value="ECO:0007669"/>
    <property type="project" value="InterPro"/>
</dbReference>
<keyword evidence="6" id="KW-1185">Reference proteome</keyword>
<dbReference type="InterPro" id="IPR036864">
    <property type="entry name" value="Zn2-C6_fun-type_DNA-bd_sf"/>
</dbReference>
<dbReference type="Proteomes" id="UP001056384">
    <property type="component" value="Chromosome 1"/>
</dbReference>
<sequence>MGSIAIPEPAMSETSSSPSETIDVQTHVHQQPSQKRTATDAGLKPNGMRPNKSVKRRASKACQCCRSRKVRCNVVEHGPPCTNCRLDEVECIVSESKRKKKWTSNDVGASPQIGKGAMPFSKPSVFPMSAAPPYAPMRKESVSEHVPHALYQDLGRSMSMSSDHPRPNLYASDMMINLQRLTHKPSISSPASLIPPFTLPPQPSYSLPLYIKPLPSKLDPEDIVYLEKKGALSIPSQELRDELLKNYVEFIHPFMPLLNIHDLVTTIDRDDGSSSISLLLFQAIMFCAIASVDVRYLKAAGYASRRDARRAFFTKTRLLYDFDIEVDRISLIQSLLLMTYWYETPDDQKDSHHWMGIAVSLSHTIGLHRNPEKSAAMDPARKKLWKRIWWSTYMRDRLVALGMRRPTRIKNADFDVPMLDISDFESAVLPDGPSCIPADCKLLRDLDMQKQLNVMCIENAKLCICMSHVLSVQYSVLNSNHGVLSEEGSTKTTVHLVAKKRDPEQTEVQTCNNELEQWKTELPEEAQYAVPSWSDVDSGKDAIVLNRSLLHMIYYATLSALHRPQVLPSTALLPRQQQTSQLDHSRKAVRLAASEITSIAYRLYDLDMVRYLPTTGITVLLPAIIIHLLDIKAPDEVTRRTSLQGFCQCMQIMSKLRDIYAAADYSTAFLEAAIRKAEISLPQKTDEVRERRVITSAQDLLGVGKRMGVVSADERPAIERSGSGAITPPPDSTNGVSERKEHSRNPMHGFHHADNAPAAMTDDDIARKLNNYLAATPPGSDSHMTQQTGDHEHDLSGLAGVLNVAPDFEPDFDSLINLDAAGDVWGLEEGAYAAMSGESGGFTMDEAWLQAMKETAGLSPPKDTPMNGDSLGATALSELGQDVSLSSDISFSREGDIKALTVSA</sequence>
<dbReference type="InterPro" id="IPR007219">
    <property type="entry name" value="XnlR_reg_dom"/>
</dbReference>
<evidence type="ECO:0000256" key="1">
    <source>
        <dbReference type="ARBA" id="ARBA00022723"/>
    </source>
</evidence>
<feature type="domain" description="Zn(2)-C6 fungal-type" evidence="4">
    <location>
        <begin position="61"/>
        <end position="93"/>
    </location>
</feature>
<dbReference type="EMBL" id="CP099418">
    <property type="protein sequence ID" value="USW48079.1"/>
    <property type="molecule type" value="Genomic_DNA"/>
</dbReference>
<evidence type="ECO:0000256" key="3">
    <source>
        <dbReference type="SAM" id="MobiDB-lite"/>
    </source>
</evidence>
<dbReference type="GO" id="GO:0000981">
    <property type="term" value="F:DNA-binding transcription factor activity, RNA polymerase II-specific"/>
    <property type="evidence" value="ECO:0007669"/>
    <property type="project" value="InterPro"/>
</dbReference>
<name>A0A9Q9AEN2_9PEZI</name>
<keyword evidence="1" id="KW-0479">Metal-binding</keyword>
<evidence type="ECO:0000259" key="4">
    <source>
        <dbReference type="PROSITE" id="PS50048"/>
    </source>
</evidence>
<dbReference type="AlphaFoldDB" id="A0A9Q9AEN2"/>
<feature type="compositionally biased region" description="Polar residues" evidence="3">
    <location>
        <begin position="12"/>
        <end position="36"/>
    </location>
</feature>
<accession>A0A9Q9AEN2</accession>
<dbReference type="PANTHER" id="PTHR47425:SF2">
    <property type="entry name" value="FARB-RELATED"/>
    <property type="match status" value="1"/>
</dbReference>
<protein>
    <recommendedName>
        <fullName evidence="4">Zn(2)-C6 fungal-type domain-containing protein</fullName>
    </recommendedName>
</protein>
<dbReference type="SUPFAM" id="SSF57701">
    <property type="entry name" value="Zn2/Cys6 DNA-binding domain"/>
    <property type="match status" value="1"/>
</dbReference>
<evidence type="ECO:0000313" key="6">
    <source>
        <dbReference type="Proteomes" id="UP001056384"/>
    </source>
</evidence>
<dbReference type="SMART" id="SM00906">
    <property type="entry name" value="Fungal_trans"/>
    <property type="match status" value="1"/>
</dbReference>
<dbReference type="PROSITE" id="PS50048">
    <property type="entry name" value="ZN2_CY6_FUNGAL_2"/>
    <property type="match status" value="1"/>
</dbReference>
<dbReference type="GO" id="GO:0003677">
    <property type="term" value="F:DNA binding"/>
    <property type="evidence" value="ECO:0007669"/>
    <property type="project" value="InterPro"/>
</dbReference>
<dbReference type="CDD" id="cd12148">
    <property type="entry name" value="fungal_TF_MHR"/>
    <property type="match status" value="1"/>
</dbReference>
<dbReference type="InterPro" id="IPR001138">
    <property type="entry name" value="Zn2Cys6_DnaBD"/>
</dbReference>
<dbReference type="GO" id="GO:0006351">
    <property type="term" value="P:DNA-templated transcription"/>
    <property type="evidence" value="ECO:0007669"/>
    <property type="project" value="InterPro"/>
</dbReference>
<reference evidence="5" key="1">
    <citation type="submission" date="2022-06" db="EMBL/GenBank/DDBJ databases">
        <title>Complete genome sequences of two strains of the flax pathogen Septoria linicola.</title>
        <authorList>
            <person name="Lapalu N."/>
            <person name="Simon A."/>
            <person name="Demenou B."/>
            <person name="Paumier D."/>
            <person name="Guillot M.-P."/>
            <person name="Gout L."/>
            <person name="Valade R."/>
        </authorList>
    </citation>
    <scope>NUCLEOTIDE SEQUENCE</scope>
    <source>
        <strain evidence="5">SE15195</strain>
    </source>
</reference>
<keyword evidence="2" id="KW-0539">Nucleus</keyword>
<dbReference type="InterPro" id="IPR052761">
    <property type="entry name" value="Fungal_Detox/Toxin_TFs"/>
</dbReference>
<dbReference type="PANTHER" id="PTHR47425">
    <property type="entry name" value="FARB-RELATED"/>
    <property type="match status" value="1"/>
</dbReference>
<dbReference type="Gene3D" id="4.10.240.10">
    <property type="entry name" value="Zn(2)-C6 fungal-type DNA-binding domain"/>
    <property type="match status" value="1"/>
</dbReference>
<evidence type="ECO:0000313" key="5">
    <source>
        <dbReference type="EMBL" id="USW48079.1"/>
    </source>
</evidence>
<dbReference type="CDD" id="cd00067">
    <property type="entry name" value="GAL4"/>
    <property type="match status" value="1"/>
</dbReference>
<dbReference type="PROSITE" id="PS00463">
    <property type="entry name" value="ZN2_CY6_FUNGAL_1"/>
    <property type="match status" value="1"/>
</dbReference>
<feature type="region of interest" description="Disordered" evidence="3">
    <location>
        <begin position="716"/>
        <end position="756"/>
    </location>
</feature>
<organism evidence="5 6">
    <name type="scientific">Septoria linicola</name>
    <dbReference type="NCBI Taxonomy" id="215465"/>
    <lineage>
        <taxon>Eukaryota</taxon>
        <taxon>Fungi</taxon>
        <taxon>Dikarya</taxon>
        <taxon>Ascomycota</taxon>
        <taxon>Pezizomycotina</taxon>
        <taxon>Dothideomycetes</taxon>
        <taxon>Dothideomycetidae</taxon>
        <taxon>Mycosphaerellales</taxon>
        <taxon>Mycosphaerellaceae</taxon>
        <taxon>Septoria</taxon>
    </lineage>
</organism>